<evidence type="ECO:0000256" key="4">
    <source>
        <dbReference type="ARBA" id="ARBA00023136"/>
    </source>
</evidence>
<comment type="caution">
    <text evidence="7">The sequence shown here is derived from an EMBL/GenBank/DDBJ whole genome shotgun (WGS) entry which is preliminary data.</text>
</comment>
<feature type="transmembrane region" description="Helical" evidence="5">
    <location>
        <begin position="102"/>
        <end position="121"/>
    </location>
</feature>
<protein>
    <submittedName>
        <fullName evidence="7">MFS transporter</fullName>
    </submittedName>
</protein>
<dbReference type="InterPro" id="IPR051788">
    <property type="entry name" value="MFS_Transporter"/>
</dbReference>
<dbReference type="PANTHER" id="PTHR23514:SF13">
    <property type="entry name" value="INNER MEMBRANE PROTEIN YBJJ"/>
    <property type="match status" value="1"/>
</dbReference>
<dbReference type="SUPFAM" id="SSF103473">
    <property type="entry name" value="MFS general substrate transporter"/>
    <property type="match status" value="1"/>
</dbReference>
<feature type="transmembrane region" description="Helical" evidence="5">
    <location>
        <begin position="239"/>
        <end position="260"/>
    </location>
</feature>
<reference evidence="8" key="1">
    <citation type="journal article" date="2019" name="Int. J. Syst. Evol. Microbiol.">
        <title>The Global Catalogue of Microorganisms (GCM) 10K type strain sequencing project: providing services to taxonomists for standard genome sequencing and annotation.</title>
        <authorList>
            <consortium name="The Broad Institute Genomics Platform"/>
            <consortium name="The Broad Institute Genome Sequencing Center for Infectious Disease"/>
            <person name="Wu L."/>
            <person name="Ma J."/>
        </authorList>
    </citation>
    <scope>NUCLEOTIDE SEQUENCE [LARGE SCALE GENOMIC DNA]</scope>
    <source>
        <strain evidence="8">CGMCC 4.7289</strain>
    </source>
</reference>
<evidence type="ECO:0000256" key="3">
    <source>
        <dbReference type="ARBA" id="ARBA00022989"/>
    </source>
</evidence>
<feature type="transmembrane region" description="Helical" evidence="5">
    <location>
        <begin position="330"/>
        <end position="353"/>
    </location>
</feature>
<feature type="transmembrane region" description="Helical" evidence="5">
    <location>
        <begin position="167"/>
        <end position="187"/>
    </location>
</feature>
<evidence type="ECO:0000256" key="2">
    <source>
        <dbReference type="ARBA" id="ARBA00022692"/>
    </source>
</evidence>
<evidence type="ECO:0000259" key="6">
    <source>
        <dbReference type="PROSITE" id="PS50850"/>
    </source>
</evidence>
<dbReference type="Gene3D" id="1.20.1250.20">
    <property type="entry name" value="MFS general substrate transporter like domains"/>
    <property type="match status" value="2"/>
</dbReference>
<evidence type="ECO:0000313" key="7">
    <source>
        <dbReference type="EMBL" id="MFC4130547.1"/>
    </source>
</evidence>
<keyword evidence="3 5" id="KW-1133">Transmembrane helix</keyword>
<dbReference type="PROSITE" id="PS50850">
    <property type="entry name" value="MFS"/>
    <property type="match status" value="1"/>
</dbReference>
<dbReference type="InterPro" id="IPR011701">
    <property type="entry name" value="MFS"/>
</dbReference>
<dbReference type="PANTHER" id="PTHR23514">
    <property type="entry name" value="BYPASS OF STOP CODON PROTEIN 6"/>
    <property type="match status" value="1"/>
</dbReference>
<comment type="subcellular location">
    <subcellularLocation>
        <location evidence="1">Cell membrane</location>
        <topology evidence="1">Multi-pass membrane protein</topology>
    </subcellularLocation>
</comment>
<dbReference type="Pfam" id="PF07690">
    <property type="entry name" value="MFS_1"/>
    <property type="match status" value="1"/>
</dbReference>
<feature type="transmembrane region" description="Helical" evidence="5">
    <location>
        <begin position="48"/>
        <end position="67"/>
    </location>
</feature>
<organism evidence="7 8">
    <name type="scientific">Hamadaea flava</name>
    <dbReference type="NCBI Taxonomy" id="1742688"/>
    <lineage>
        <taxon>Bacteria</taxon>
        <taxon>Bacillati</taxon>
        <taxon>Actinomycetota</taxon>
        <taxon>Actinomycetes</taxon>
        <taxon>Micromonosporales</taxon>
        <taxon>Micromonosporaceae</taxon>
        <taxon>Hamadaea</taxon>
    </lineage>
</organism>
<dbReference type="CDD" id="cd17393">
    <property type="entry name" value="MFS_MosC_like"/>
    <property type="match status" value="1"/>
</dbReference>
<feature type="domain" description="Major facilitator superfamily (MFS) profile" evidence="6">
    <location>
        <begin position="13"/>
        <end position="383"/>
    </location>
</feature>
<feature type="transmembrane region" description="Helical" evidence="5">
    <location>
        <begin position="207"/>
        <end position="227"/>
    </location>
</feature>
<accession>A0ABV8LHZ8</accession>
<feature type="transmembrane region" description="Helical" evidence="5">
    <location>
        <begin position="272"/>
        <end position="290"/>
    </location>
</feature>
<keyword evidence="8" id="KW-1185">Reference proteome</keyword>
<dbReference type="InterPro" id="IPR036259">
    <property type="entry name" value="MFS_trans_sf"/>
</dbReference>
<keyword evidence="2 5" id="KW-0812">Transmembrane</keyword>
<keyword evidence="4 5" id="KW-0472">Membrane</keyword>
<dbReference type="Proteomes" id="UP001595816">
    <property type="component" value="Unassembled WGS sequence"/>
</dbReference>
<evidence type="ECO:0000256" key="5">
    <source>
        <dbReference type="SAM" id="Phobius"/>
    </source>
</evidence>
<feature type="transmembrane region" description="Helical" evidence="5">
    <location>
        <begin position="142"/>
        <end position="161"/>
    </location>
</feature>
<feature type="transmembrane region" description="Helical" evidence="5">
    <location>
        <begin position="296"/>
        <end position="318"/>
    </location>
</feature>
<sequence length="393" mass="40020">MSGSAPTDDLRRSRIATSALFLLFGTALGAWTARIPAIKSHLGLTDGTLSLGLLAFALGAIIGMQVAGRLVDRLGSSRVLIPVAFAEGAALITPAFAPNLAALIVCLLVFGTVHGLLNISMNANAVEIQRAWGKPIITSFHAVYSVGGFLGAAYGGLFAWADLSPQVTFLSLAALLTVLAAACSRFVLRAAPVPSTPDTPQRTTGVFLLGVLAFCCLVGEGAAADWSSVYLRDGLRSTAGFAAAAYAAFAIAMTGGRLVGDRLAARLGQTHLVRASAALAAVGLAAALAISHPIAAVVGFGCLGAGLACIAPQVFAAAGNRNPARAGQAIARVAAMGYAGFLVGPVVIGAFAQLTSLRWALSVPVVLTIFVALTAAALQPQSGRLWPISWHRA</sequence>
<gene>
    <name evidence="7" type="ORF">ACFOZ4_08015</name>
</gene>
<evidence type="ECO:0000313" key="8">
    <source>
        <dbReference type="Proteomes" id="UP001595816"/>
    </source>
</evidence>
<dbReference type="RefSeq" id="WP_253757691.1">
    <property type="nucleotide sequence ID" value="NZ_JAMZDZ010000001.1"/>
</dbReference>
<evidence type="ECO:0000256" key="1">
    <source>
        <dbReference type="ARBA" id="ARBA00004651"/>
    </source>
</evidence>
<dbReference type="InterPro" id="IPR020846">
    <property type="entry name" value="MFS_dom"/>
</dbReference>
<name>A0ABV8LHZ8_9ACTN</name>
<feature type="transmembrane region" description="Helical" evidence="5">
    <location>
        <begin position="359"/>
        <end position="378"/>
    </location>
</feature>
<proteinExistence type="predicted"/>
<dbReference type="EMBL" id="JBHSAY010000005">
    <property type="protein sequence ID" value="MFC4130547.1"/>
    <property type="molecule type" value="Genomic_DNA"/>
</dbReference>